<dbReference type="PANTHER" id="PTHR43877">
    <property type="entry name" value="AMINOALKYLPHOSPHONATE N-ACETYLTRANSFERASE-RELATED-RELATED"/>
    <property type="match status" value="1"/>
</dbReference>
<keyword evidence="5" id="KW-1185">Reference proteome</keyword>
<dbReference type="GO" id="GO:0016747">
    <property type="term" value="F:acyltransferase activity, transferring groups other than amino-acyl groups"/>
    <property type="evidence" value="ECO:0007669"/>
    <property type="project" value="InterPro"/>
</dbReference>
<keyword evidence="1 4" id="KW-0808">Transferase</keyword>
<evidence type="ECO:0000256" key="2">
    <source>
        <dbReference type="ARBA" id="ARBA00023315"/>
    </source>
</evidence>
<gene>
    <name evidence="4" type="ORF">CAL29_22070</name>
</gene>
<dbReference type="InterPro" id="IPR000182">
    <property type="entry name" value="GNAT_dom"/>
</dbReference>
<dbReference type="Pfam" id="PF00583">
    <property type="entry name" value="Acetyltransf_1"/>
    <property type="match status" value="1"/>
</dbReference>
<dbReference type="SUPFAM" id="SSF55729">
    <property type="entry name" value="Acyl-CoA N-acyltransferases (Nat)"/>
    <property type="match status" value="1"/>
</dbReference>
<evidence type="ECO:0000256" key="1">
    <source>
        <dbReference type="ARBA" id="ARBA00022679"/>
    </source>
</evidence>
<protein>
    <submittedName>
        <fullName evidence="4">GNAT family N-acetyltransferase</fullName>
    </submittedName>
</protein>
<accession>A0A261S2H2</accession>
<sequence length="149" mass="17220">MTVTTRPIAAADRARWQELFDAYTRFYEREPDAAVSNHAWARIMDPASPVHAIVAECSEHGVIGIANYILHDNTWTLTPVCYLQDLFVDPKIRAQGVGQQLIDWLVAKMKSENWSRLYWNTKENNYRARGLYDKYTPHSGFLRYVVNNG</sequence>
<evidence type="ECO:0000313" key="4">
    <source>
        <dbReference type="EMBL" id="OZI30683.1"/>
    </source>
</evidence>
<dbReference type="InterPro" id="IPR016181">
    <property type="entry name" value="Acyl_CoA_acyltransferase"/>
</dbReference>
<dbReference type="OrthoDB" id="9805924at2"/>
<proteinExistence type="predicted"/>
<organism evidence="4 5">
    <name type="scientific">Bordetella genomosp. 10</name>
    <dbReference type="NCBI Taxonomy" id="1416804"/>
    <lineage>
        <taxon>Bacteria</taxon>
        <taxon>Pseudomonadati</taxon>
        <taxon>Pseudomonadota</taxon>
        <taxon>Betaproteobacteria</taxon>
        <taxon>Burkholderiales</taxon>
        <taxon>Alcaligenaceae</taxon>
        <taxon>Bordetella</taxon>
    </lineage>
</organism>
<dbReference type="InterPro" id="IPR050832">
    <property type="entry name" value="Bact_Acetyltransf"/>
</dbReference>
<comment type="caution">
    <text evidence="4">The sequence shown here is derived from an EMBL/GenBank/DDBJ whole genome shotgun (WGS) entry which is preliminary data.</text>
</comment>
<dbReference type="CDD" id="cd04301">
    <property type="entry name" value="NAT_SF"/>
    <property type="match status" value="1"/>
</dbReference>
<dbReference type="Proteomes" id="UP000216020">
    <property type="component" value="Unassembled WGS sequence"/>
</dbReference>
<dbReference type="RefSeq" id="WP_094855107.1">
    <property type="nucleotide sequence ID" value="NZ_NEVM01000005.1"/>
</dbReference>
<dbReference type="EMBL" id="NEVM01000005">
    <property type="protein sequence ID" value="OZI30683.1"/>
    <property type="molecule type" value="Genomic_DNA"/>
</dbReference>
<dbReference type="AlphaFoldDB" id="A0A261S2H2"/>
<keyword evidence="2" id="KW-0012">Acyltransferase</keyword>
<evidence type="ECO:0000259" key="3">
    <source>
        <dbReference type="PROSITE" id="PS51186"/>
    </source>
</evidence>
<dbReference type="PROSITE" id="PS51186">
    <property type="entry name" value="GNAT"/>
    <property type="match status" value="1"/>
</dbReference>
<feature type="domain" description="N-acetyltransferase" evidence="3">
    <location>
        <begin position="3"/>
        <end position="149"/>
    </location>
</feature>
<name>A0A261S2H2_9BORD</name>
<reference evidence="5" key="1">
    <citation type="submission" date="2017-05" db="EMBL/GenBank/DDBJ databases">
        <title>Complete and WGS of Bordetella genogroups.</title>
        <authorList>
            <person name="Spilker T."/>
            <person name="Lipuma J."/>
        </authorList>
    </citation>
    <scope>NUCLEOTIDE SEQUENCE [LARGE SCALE GENOMIC DNA]</scope>
    <source>
        <strain evidence="5">AU16122</strain>
    </source>
</reference>
<dbReference type="Gene3D" id="3.40.630.30">
    <property type="match status" value="1"/>
</dbReference>
<evidence type="ECO:0000313" key="5">
    <source>
        <dbReference type="Proteomes" id="UP000216020"/>
    </source>
</evidence>